<reference evidence="2" key="2">
    <citation type="submission" date="2023-05" db="EMBL/GenBank/DDBJ databases">
        <authorList>
            <consortium name="Lawrence Berkeley National Laboratory"/>
            <person name="Steindorff A."/>
            <person name="Hensen N."/>
            <person name="Bonometti L."/>
            <person name="Westerberg I."/>
            <person name="Brannstrom I.O."/>
            <person name="Guillou S."/>
            <person name="Cros-Aarteil S."/>
            <person name="Calhoun S."/>
            <person name="Haridas S."/>
            <person name="Kuo A."/>
            <person name="Mondo S."/>
            <person name="Pangilinan J."/>
            <person name="Riley R."/>
            <person name="Labutti K."/>
            <person name="Andreopoulos B."/>
            <person name="Lipzen A."/>
            <person name="Chen C."/>
            <person name="Yanf M."/>
            <person name="Daum C."/>
            <person name="Ng V."/>
            <person name="Clum A."/>
            <person name="Ohm R."/>
            <person name="Martin F."/>
            <person name="Silar P."/>
            <person name="Natvig D."/>
            <person name="Lalanne C."/>
            <person name="Gautier V."/>
            <person name="Ament-Velasquez S.L."/>
            <person name="Kruys A."/>
            <person name="Hutchinson M.I."/>
            <person name="Powell A.J."/>
            <person name="Barry K."/>
            <person name="Miller A.N."/>
            <person name="Grigoriev I.V."/>
            <person name="Debuchy R."/>
            <person name="Gladieux P."/>
            <person name="Thoren M.H."/>
            <person name="Johannesson H."/>
        </authorList>
    </citation>
    <scope>NUCLEOTIDE SEQUENCE</scope>
    <source>
        <strain evidence="2">CBS 508.74</strain>
    </source>
</reference>
<feature type="chain" id="PRO_5042876091" evidence="1">
    <location>
        <begin position="23"/>
        <end position="187"/>
    </location>
</feature>
<sequence>MLAWVGVLLVSILASLAATVLSRRWKMALWIVGIFCMRWTALQPPPGPDSGPVSADPPRQPIDYAGTPYAQFGVNIYSSKAEIVQAISAALQEKPLFSTSIGGMSPSQMEALRRYSEILTDPLQRCVYHKDTGMPDWYGVPRSCWSEGVLDKLTTTVEPLGALSPSATGLNRAGAYHLLGGFWSGGK</sequence>
<dbReference type="EMBL" id="MU853359">
    <property type="protein sequence ID" value="KAK4108963.1"/>
    <property type="molecule type" value="Genomic_DNA"/>
</dbReference>
<dbReference type="RefSeq" id="XP_064666533.1">
    <property type="nucleotide sequence ID" value="XM_064813858.1"/>
</dbReference>
<feature type="signal peptide" evidence="1">
    <location>
        <begin position="1"/>
        <end position="22"/>
    </location>
</feature>
<comment type="caution">
    <text evidence="2">The sequence shown here is derived from an EMBL/GenBank/DDBJ whole genome shotgun (WGS) entry which is preliminary data.</text>
</comment>
<reference evidence="2" key="1">
    <citation type="journal article" date="2023" name="Mol. Phylogenet. Evol.">
        <title>Genome-scale phylogeny and comparative genomics of the fungal order Sordariales.</title>
        <authorList>
            <person name="Hensen N."/>
            <person name="Bonometti L."/>
            <person name="Westerberg I."/>
            <person name="Brannstrom I.O."/>
            <person name="Guillou S."/>
            <person name="Cros-Aarteil S."/>
            <person name="Calhoun S."/>
            <person name="Haridas S."/>
            <person name="Kuo A."/>
            <person name="Mondo S."/>
            <person name="Pangilinan J."/>
            <person name="Riley R."/>
            <person name="LaButti K."/>
            <person name="Andreopoulos B."/>
            <person name="Lipzen A."/>
            <person name="Chen C."/>
            <person name="Yan M."/>
            <person name="Daum C."/>
            <person name="Ng V."/>
            <person name="Clum A."/>
            <person name="Steindorff A."/>
            <person name="Ohm R.A."/>
            <person name="Martin F."/>
            <person name="Silar P."/>
            <person name="Natvig D.O."/>
            <person name="Lalanne C."/>
            <person name="Gautier V."/>
            <person name="Ament-Velasquez S.L."/>
            <person name="Kruys A."/>
            <person name="Hutchinson M.I."/>
            <person name="Powell A.J."/>
            <person name="Barry K."/>
            <person name="Miller A.N."/>
            <person name="Grigoriev I.V."/>
            <person name="Debuchy R."/>
            <person name="Gladieux P."/>
            <person name="Hiltunen Thoren M."/>
            <person name="Johannesson H."/>
        </authorList>
    </citation>
    <scope>NUCLEOTIDE SEQUENCE</scope>
    <source>
        <strain evidence="2">CBS 508.74</strain>
    </source>
</reference>
<accession>A0AAN6QEZ2</accession>
<evidence type="ECO:0000313" key="3">
    <source>
        <dbReference type="Proteomes" id="UP001302812"/>
    </source>
</evidence>
<evidence type="ECO:0000313" key="2">
    <source>
        <dbReference type="EMBL" id="KAK4108963.1"/>
    </source>
</evidence>
<organism evidence="2 3">
    <name type="scientific">Canariomyces notabilis</name>
    <dbReference type="NCBI Taxonomy" id="2074819"/>
    <lineage>
        <taxon>Eukaryota</taxon>
        <taxon>Fungi</taxon>
        <taxon>Dikarya</taxon>
        <taxon>Ascomycota</taxon>
        <taxon>Pezizomycotina</taxon>
        <taxon>Sordariomycetes</taxon>
        <taxon>Sordariomycetidae</taxon>
        <taxon>Sordariales</taxon>
        <taxon>Chaetomiaceae</taxon>
        <taxon>Canariomyces</taxon>
    </lineage>
</organism>
<gene>
    <name evidence="2" type="ORF">N656DRAFT_771425</name>
</gene>
<dbReference type="AlphaFoldDB" id="A0AAN6QEZ2"/>
<keyword evidence="1" id="KW-0732">Signal</keyword>
<dbReference type="GeneID" id="89937983"/>
<dbReference type="Proteomes" id="UP001302812">
    <property type="component" value="Unassembled WGS sequence"/>
</dbReference>
<name>A0AAN6QEZ2_9PEZI</name>
<protein>
    <submittedName>
        <fullName evidence="2">Uncharacterized protein</fullName>
    </submittedName>
</protein>
<proteinExistence type="predicted"/>
<keyword evidence="3" id="KW-1185">Reference proteome</keyword>
<evidence type="ECO:0000256" key="1">
    <source>
        <dbReference type="SAM" id="SignalP"/>
    </source>
</evidence>